<feature type="compositionally biased region" description="Polar residues" evidence="2">
    <location>
        <begin position="610"/>
        <end position="635"/>
    </location>
</feature>
<dbReference type="PRINTS" id="PR00014">
    <property type="entry name" value="FNTYPEIII"/>
</dbReference>
<dbReference type="PANTHER" id="PTHR46708:SF2">
    <property type="entry name" value="FIBRONECTIN TYPE-III DOMAIN-CONTAINING PROTEIN"/>
    <property type="match status" value="1"/>
</dbReference>
<reference evidence="4" key="1">
    <citation type="submission" date="2022-08" db="UniProtKB">
        <authorList>
            <consortium name="EnsemblMetazoa"/>
        </authorList>
    </citation>
    <scope>IDENTIFICATION</scope>
    <source>
        <strain evidence="4">05x7-T-G4-1.051#20</strain>
    </source>
</reference>
<feature type="domain" description="Fibronectin type-III" evidence="3">
    <location>
        <begin position="75"/>
        <end position="175"/>
    </location>
</feature>
<evidence type="ECO:0000259" key="3">
    <source>
        <dbReference type="PROSITE" id="PS50853"/>
    </source>
</evidence>
<feature type="domain" description="Fibronectin type-III" evidence="3">
    <location>
        <begin position="179"/>
        <end position="270"/>
    </location>
</feature>
<dbReference type="CDD" id="cd00063">
    <property type="entry name" value="FN3"/>
    <property type="match status" value="4"/>
</dbReference>
<sequence>MNGYLKNIIANAQIMQAMVQAELGQNIPNPKPNPVYDNFLEAGEMRLQVLEASTAALKTAIGSPNKNCEVTPPPPPTNVIAESATMDNVSSIVVRWDPPNPVPDNLQYKVYFSAIDESGYQAAGEVVFRICDSTQTSASITDLSPRSRYQVRIGTVAGVVSESSSTPELIETPDIIPSMPTNVIMEAISPNSVALKWAPPDIAGEITEYVIYYMEDGNPPVMTDVVSPPGQYHTVEDLSEGTRYVMEVAARSNNGEGPKSVPQEVRTIDFNPPHPLNLNCTAVNKTTVILTWEPPVLLAGDGIIRGYNINYTDSRYREFYLYKTKDASIATAVIDNLEPATMYYFQASSRTRKTFGGGGAVVMCQTKADAPTAPRNVQLELSRIEPPQLTMRWIPSLHTYGPLKNYTLHWGVKNGALRKELIDPTRLRWISDFLDDDTVHEFKLYAVNDVGFGEPAIQTFKTPKRQTIVPPNVTVDRVKGDYNTTMLQVRWDPPLHPVQGYDILYRKFEWVYSGRWHLKEISDPTALASEIIVNKPENSFIVVVQGKPVRGRPPHFQQPNFGGPMGNNNMGQPSMNRGQGGPGRGMNPGPGGNQMNPGPRGNQMMGGQNPFRNNNMEMQGNQPQGQSLSVSSMSNPGMPQQQQMQGGFGGQRFRP</sequence>
<dbReference type="Gene3D" id="2.60.40.10">
    <property type="entry name" value="Immunoglobulins"/>
    <property type="match status" value="4"/>
</dbReference>
<dbReference type="EnsemblMetazoa" id="G27956.3">
    <property type="protein sequence ID" value="G27956.3:cds"/>
    <property type="gene ID" value="G27956"/>
</dbReference>
<keyword evidence="1" id="KW-0677">Repeat</keyword>
<dbReference type="InterPro" id="IPR050991">
    <property type="entry name" value="ECM_Regulatory_Proteins"/>
</dbReference>
<feature type="domain" description="Fibronectin type-III" evidence="3">
    <location>
        <begin position="274"/>
        <end position="369"/>
    </location>
</feature>
<protein>
    <recommendedName>
        <fullName evidence="3">Fibronectin type-III domain-containing protein</fullName>
    </recommendedName>
</protein>
<dbReference type="SUPFAM" id="SSF49265">
    <property type="entry name" value="Fibronectin type III"/>
    <property type="match status" value="2"/>
</dbReference>
<proteinExistence type="predicted"/>
<dbReference type="PANTHER" id="PTHR46708">
    <property type="entry name" value="TENASCIN"/>
    <property type="match status" value="1"/>
</dbReference>
<dbReference type="SMART" id="SM00060">
    <property type="entry name" value="FN3"/>
    <property type="match status" value="5"/>
</dbReference>
<feature type="domain" description="Fibronectin type-III" evidence="3">
    <location>
        <begin position="373"/>
        <end position="466"/>
    </location>
</feature>
<organism evidence="4 5">
    <name type="scientific">Magallana gigas</name>
    <name type="common">Pacific oyster</name>
    <name type="synonym">Crassostrea gigas</name>
    <dbReference type="NCBI Taxonomy" id="29159"/>
    <lineage>
        <taxon>Eukaryota</taxon>
        <taxon>Metazoa</taxon>
        <taxon>Spiralia</taxon>
        <taxon>Lophotrochozoa</taxon>
        <taxon>Mollusca</taxon>
        <taxon>Bivalvia</taxon>
        <taxon>Autobranchia</taxon>
        <taxon>Pteriomorphia</taxon>
        <taxon>Ostreida</taxon>
        <taxon>Ostreoidea</taxon>
        <taxon>Ostreidae</taxon>
        <taxon>Magallana</taxon>
    </lineage>
</organism>
<feature type="compositionally biased region" description="Low complexity" evidence="2">
    <location>
        <begin position="560"/>
        <end position="577"/>
    </location>
</feature>
<dbReference type="PROSITE" id="PS50853">
    <property type="entry name" value="FN3"/>
    <property type="match status" value="4"/>
</dbReference>
<evidence type="ECO:0000313" key="4">
    <source>
        <dbReference type="EnsemblMetazoa" id="G27956.1:cds"/>
    </source>
</evidence>
<dbReference type="InterPro" id="IPR003961">
    <property type="entry name" value="FN3_dom"/>
</dbReference>
<feature type="compositionally biased region" description="Low complexity" evidence="2">
    <location>
        <begin position="636"/>
        <end position="645"/>
    </location>
</feature>
<feature type="compositionally biased region" description="Gly residues" evidence="2">
    <location>
        <begin position="646"/>
        <end position="655"/>
    </location>
</feature>
<feature type="compositionally biased region" description="Gly residues" evidence="2">
    <location>
        <begin position="578"/>
        <end position="592"/>
    </location>
</feature>
<feature type="region of interest" description="Disordered" evidence="2">
    <location>
        <begin position="560"/>
        <end position="655"/>
    </location>
</feature>
<evidence type="ECO:0000256" key="2">
    <source>
        <dbReference type="SAM" id="MobiDB-lite"/>
    </source>
</evidence>
<name>A0A8W8LGN7_MAGGI</name>
<evidence type="ECO:0000256" key="1">
    <source>
        <dbReference type="ARBA" id="ARBA00022737"/>
    </source>
</evidence>
<dbReference type="EnsemblMetazoa" id="G27956.1">
    <property type="protein sequence ID" value="G27956.1:cds"/>
    <property type="gene ID" value="G27956"/>
</dbReference>
<dbReference type="AlphaFoldDB" id="A0A8W8LGN7"/>
<dbReference type="Pfam" id="PF00041">
    <property type="entry name" value="fn3"/>
    <property type="match status" value="3"/>
</dbReference>
<accession>A0A8W8LGN7</accession>
<dbReference type="InterPro" id="IPR013783">
    <property type="entry name" value="Ig-like_fold"/>
</dbReference>
<dbReference type="Proteomes" id="UP000005408">
    <property type="component" value="Unassembled WGS sequence"/>
</dbReference>
<dbReference type="InterPro" id="IPR036116">
    <property type="entry name" value="FN3_sf"/>
</dbReference>
<feature type="compositionally biased region" description="Low complexity" evidence="2">
    <location>
        <begin position="593"/>
        <end position="603"/>
    </location>
</feature>
<keyword evidence="5" id="KW-1185">Reference proteome</keyword>
<evidence type="ECO:0000313" key="5">
    <source>
        <dbReference type="Proteomes" id="UP000005408"/>
    </source>
</evidence>